<dbReference type="EMBL" id="UINC01133615">
    <property type="protein sequence ID" value="SVD16651.1"/>
    <property type="molecule type" value="Genomic_DNA"/>
</dbReference>
<dbReference type="GO" id="GO:0022857">
    <property type="term" value="F:transmembrane transporter activity"/>
    <property type="evidence" value="ECO:0007669"/>
    <property type="project" value="InterPro"/>
</dbReference>
<dbReference type="AlphaFoldDB" id="A0A382T5R7"/>
<sequence>MEFDKATRTHHGINMVPLINIVFLLLIFFMLSTTLVAPEKIIVETPQSENSKEQEEVSLTLTILRNGEIYLNNKITSIDSVLAAFQASVQKNENLNVLIKADANTTTKDVISVLKAARTAGIENVALATQIPTKK</sequence>
<keyword evidence="2" id="KW-1003">Cell membrane</keyword>
<keyword evidence="5 6" id="KW-0472">Membrane</keyword>
<evidence type="ECO:0000256" key="1">
    <source>
        <dbReference type="ARBA" id="ARBA00004162"/>
    </source>
</evidence>
<dbReference type="PANTHER" id="PTHR30558:SF3">
    <property type="entry name" value="BIOPOLYMER TRANSPORT PROTEIN EXBD-RELATED"/>
    <property type="match status" value="1"/>
</dbReference>
<comment type="subcellular location">
    <subcellularLocation>
        <location evidence="1">Cell membrane</location>
        <topology evidence="1">Single-pass membrane protein</topology>
    </subcellularLocation>
</comment>
<accession>A0A382T5R7</accession>
<dbReference type="InterPro" id="IPR003400">
    <property type="entry name" value="ExbD"/>
</dbReference>
<proteinExistence type="predicted"/>
<reference evidence="7" key="1">
    <citation type="submission" date="2018-05" db="EMBL/GenBank/DDBJ databases">
        <authorList>
            <person name="Lanie J.A."/>
            <person name="Ng W.-L."/>
            <person name="Kazmierczak K.M."/>
            <person name="Andrzejewski T.M."/>
            <person name="Davidsen T.M."/>
            <person name="Wayne K.J."/>
            <person name="Tettelin H."/>
            <person name="Glass J.I."/>
            <person name="Rusch D."/>
            <person name="Podicherti R."/>
            <person name="Tsui H.-C.T."/>
            <person name="Winkler M.E."/>
        </authorList>
    </citation>
    <scope>NUCLEOTIDE SEQUENCE</scope>
</reference>
<dbReference type="Gene3D" id="3.30.420.270">
    <property type="match status" value="1"/>
</dbReference>
<name>A0A382T5R7_9ZZZZ</name>
<evidence type="ECO:0008006" key="8">
    <source>
        <dbReference type="Google" id="ProtNLM"/>
    </source>
</evidence>
<evidence type="ECO:0000256" key="5">
    <source>
        <dbReference type="ARBA" id="ARBA00023136"/>
    </source>
</evidence>
<evidence type="ECO:0000313" key="7">
    <source>
        <dbReference type="EMBL" id="SVD16651.1"/>
    </source>
</evidence>
<dbReference type="Pfam" id="PF02472">
    <property type="entry name" value="ExbD"/>
    <property type="match status" value="1"/>
</dbReference>
<organism evidence="7">
    <name type="scientific">marine metagenome</name>
    <dbReference type="NCBI Taxonomy" id="408172"/>
    <lineage>
        <taxon>unclassified sequences</taxon>
        <taxon>metagenomes</taxon>
        <taxon>ecological metagenomes</taxon>
    </lineage>
</organism>
<feature type="transmembrane region" description="Helical" evidence="6">
    <location>
        <begin position="12"/>
        <end position="31"/>
    </location>
</feature>
<keyword evidence="3 6" id="KW-0812">Transmembrane</keyword>
<dbReference type="GO" id="GO:0005886">
    <property type="term" value="C:plasma membrane"/>
    <property type="evidence" value="ECO:0007669"/>
    <property type="project" value="UniProtKB-SubCell"/>
</dbReference>
<dbReference type="PANTHER" id="PTHR30558">
    <property type="entry name" value="EXBD MEMBRANE COMPONENT OF PMF-DRIVEN MACROMOLECULE IMPORT SYSTEM"/>
    <property type="match status" value="1"/>
</dbReference>
<evidence type="ECO:0000256" key="6">
    <source>
        <dbReference type="SAM" id="Phobius"/>
    </source>
</evidence>
<protein>
    <recommendedName>
        <fullName evidence="8">Biopolymer transport protein ExbD/TolR</fullName>
    </recommendedName>
</protein>
<keyword evidence="4 6" id="KW-1133">Transmembrane helix</keyword>
<evidence type="ECO:0000256" key="4">
    <source>
        <dbReference type="ARBA" id="ARBA00022989"/>
    </source>
</evidence>
<gene>
    <name evidence="7" type="ORF">METZ01_LOCUS369505</name>
</gene>
<evidence type="ECO:0000256" key="2">
    <source>
        <dbReference type="ARBA" id="ARBA00022475"/>
    </source>
</evidence>
<evidence type="ECO:0000256" key="3">
    <source>
        <dbReference type="ARBA" id="ARBA00022692"/>
    </source>
</evidence>